<dbReference type="CDD" id="cd00757">
    <property type="entry name" value="ThiF_MoeB_HesA_family"/>
    <property type="match status" value="1"/>
</dbReference>
<dbReference type="PANTHER" id="PTHR10953:SF102">
    <property type="entry name" value="ADENYLYLTRANSFERASE AND SULFURTRANSFERASE MOCS3"/>
    <property type="match status" value="1"/>
</dbReference>
<reference evidence="3 4" key="1">
    <citation type="journal article" date="2017" name="PLoS ONE">
        <title>Development of a real-time PCR for detection of Staphylococcus pseudintermedius using a novel automated comparison of whole-genome sequences.</title>
        <authorList>
            <person name="Verstappen K.M."/>
            <person name="Huijbregts L."/>
            <person name="Spaninks M."/>
            <person name="Wagenaar J.A."/>
            <person name="Fluit A.C."/>
            <person name="Duim B."/>
        </authorList>
    </citation>
    <scope>NUCLEOTIDE SEQUENCE [LARGE SCALE GENOMIC DNA]</scope>
    <source>
        <strain evidence="3 4">215070706401-1</strain>
    </source>
</reference>
<evidence type="ECO:0000256" key="1">
    <source>
        <dbReference type="ARBA" id="ARBA00009919"/>
    </source>
</evidence>
<sequence>MMMGEERYSRQMLYKGIGPSGQQKINAKAVLIVGMGALGTHLAEGLVRAGIGKLIIVDRDYIEHSNLQRQTLFTERDADESVPKVMAAKEMLQAIRRDVHIEAYIAHVDREFLETYVPTVDLILDATDNFETRMRINDAAYYYRVPWIYGGVVQSTYVSAPFIPGQTPCFQCLVPQIPSLNLTCDTVGVIQPAVTMTTSFQLRDALKILTETPIEPKLTYGDIWEGTHFAFGMRRLQREDCPTCGHQPSYPYLNTRTSTYAALCGRDTVQYQHPELTFERLKSFLDARALPYKSNGYLLQFKFENSRIVAFQDGRLLIHGLTDIDAAQVMIHKLFG</sequence>
<feature type="domain" description="THIF-type NAD/FAD binding fold" evidence="2">
    <location>
        <begin position="8"/>
        <end position="242"/>
    </location>
</feature>
<dbReference type="PANTHER" id="PTHR10953">
    <property type="entry name" value="UBIQUITIN-ACTIVATING ENZYME E1"/>
    <property type="match status" value="1"/>
</dbReference>
<evidence type="ECO:0000259" key="2">
    <source>
        <dbReference type="Pfam" id="PF00899"/>
    </source>
</evidence>
<dbReference type="InterPro" id="IPR000594">
    <property type="entry name" value="ThiF_NAD_FAD-bd"/>
</dbReference>
<accession>A0A2A4GYS8</accession>
<dbReference type="GO" id="GO:0008146">
    <property type="term" value="F:sulfotransferase activity"/>
    <property type="evidence" value="ECO:0007669"/>
    <property type="project" value="TreeGrafter"/>
</dbReference>
<dbReference type="FunFam" id="3.40.50.720:FF:000080">
    <property type="entry name" value="Thiazole biosynthesis adenylyltransferase ThiF"/>
    <property type="match status" value="1"/>
</dbReference>
<evidence type="ECO:0000313" key="3">
    <source>
        <dbReference type="EMBL" id="PCF56556.1"/>
    </source>
</evidence>
<dbReference type="InterPro" id="IPR045886">
    <property type="entry name" value="ThiF/MoeB/HesA"/>
</dbReference>
<proteinExistence type="inferred from homology"/>
<evidence type="ECO:0000313" key="4">
    <source>
        <dbReference type="Proteomes" id="UP000218335"/>
    </source>
</evidence>
<dbReference type="InterPro" id="IPR035985">
    <property type="entry name" value="Ubiquitin-activating_enz"/>
</dbReference>
<dbReference type="GO" id="GO:0005829">
    <property type="term" value="C:cytosol"/>
    <property type="evidence" value="ECO:0007669"/>
    <property type="project" value="TreeGrafter"/>
</dbReference>
<dbReference type="GO" id="GO:0004792">
    <property type="term" value="F:thiosulfate-cyanide sulfurtransferase activity"/>
    <property type="evidence" value="ECO:0007669"/>
    <property type="project" value="TreeGrafter"/>
</dbReference>
<protein>
    <submittedName>
        <fullName evidence="3">Molybdopterin biosynthesis protein MoeB</fullName>
    </submittedName>
</protein>
<dbReference type="SUPFAM" id="SSF69572">
    <property type="entry name" value="Activating enzymes of the ubiquitin-like proteins"/>
    <property type="match status" value="1"/>
</dbReference>
<dbReference type="GO" id="GO:0008641">
    <property type="term" value="F:ubiquitin-like modifier activating enzyme activity"/>
    <property type="evidence" value="ECO:0007669"/>
    <property type="project" value="InterPro"/>
</dbReference>
<dbReference type="GO" id="GO:0016779">
    <property type="term" value="F:nucleotidyltransferase activity"/>
    <property type="evidence" value="ECO:0007669"/>
    <property type="project" value="TreeGrafter"/>
</dbReference>
<dbReference type="EMBL" id="MWUU01000003">
    <property type="protein sequence ID" value="PCF56556.1"/>
    <property type="molecule type" value="Genomic_DNA"/>
</dbReference>
<comment type="similarity">
    <text evidence="1">Belongs to the HesA/MoeB/ThiF family.</text>
</comment>
<dbReference type="AlphaFoldDB" id="A0A2A4GYS8"/>
<gene>
    <name evidence="3" type="ORF">B5C08_02995</name>
</gene>
<organism evidence="3 4">
    <name type="scientific">Staphylococcus delphini</name>
    <dbReference type="NCBI Taxonomy" id="53344"/>
    <lineage>
        <taxon>Bacteria</taxon>
        <taxon>Bacillati</taxon>
        <taxon>Bacillota</taxon>
        <taxon>Bacilli</taxon>
        <taxon>Bacillales</taxon>
        <taxon>Staphylococcaceae</taxon>
        <taxon>Staphylococcus</taxon>
        <taxon>Staphylococcus intermedius group</taxon>
    </lineage>
</organism>
<dbReference type="Pfam" id="PF00899">
    <property type="entry name" value="ThiF"/>
    <property type="match status" value="1"/>
</dbReference>
<comment type="caution">
    <text evidence="3">The sequence shown here is derived from an EMBL/GenBank/DDBJ whole genome shotgun (WGS) entry which is preliminary data.</text>
</comment>
<name>A0A2A4GYS8_9STAP</name>
<dbReference type="Proteomes" id="UP000218335">
    <property type="component" value="Unassembled WGS sequence"/>
</dbReference>
<dbReference type="Gene3D" id="3.40.50.720">
    <property type="entry name" value="NAD(P)-binding Rossmann-like Domain"/>
    <property type="match status" value="1"/>
</dbReference>